<dbReference type="Proteomes" id="UP000692954">
    <property type="component" value="Unassembled WGS sequence"/>
</dbReference>
<gene>
    <name evidence="2" type="ORF">PSON_ATCC_30995.1.T1160073</name>
</gene>
<dbReference type="PANTHER" id="PTHR43215:SF14">
    <property type="entry name" value="RADIAL SPOKE HEAD 1 HOMOLOG"/>
    <property type="match status" value="1"/>
</dbReference>
<dbReference type="OrthoDB" id="437960at2759"/>
<evidence type="ECO:0000256" key="1">
    <source>
        <dbReference type="ARBA" id="ARBA00022737"/>
    </source>
</evidence>
<dbReference type="EMBL" id="CAJJDN010000116">
    <property type="protein sequence ID" value="CAD8118150.1"/>
    <property type="molecule type" value="Genomic_DNA"/>
</dbReference>
<organism evidence="2 3">
    <name type="scientific">Paramecium sonneborni</name>
    <dbReference type="NCBI Taxonomy" id="65129"/>
    <lineage>
        <taxon>Eukaryota</taxon>
        <taxon>Sar</taxon>
        <taxon>Alveolata</taxon>
        <taxon>Ciliophora</taxon>
        <taxon>Intramacronucleata</taxon>
        <taxon>Oligohymenophorea</taxon>
        <taxon>Peniculida</taxon>
        <taxon>Parameciidae</taxon>
        <taxon>Paramecium</taxon>
    </lineage>
</organism>
<dbReference type="SMART" id="SM00698">
    <property type="entry name" value="MORN"/>
    <property type="match status" value="5"/>
</dbReference>
<dbReference type="PANTHER" id="PTHR43215">
    <property type="entry name" value="RADIAL SPOKE HEAD 1 HOMOLOG"/>
    <property type="match status" value="1"/>
</dbReference>
<dbReference type="AlphaFoldDB" id="A0A8S1QUI5"/>
<evidence type="ECO:0000313" key="2">
    <source>
        <dbReference type="EMBL" id="CAD8118150.1"/>
    </source>
</evidence>
<evidence type="ECO:0008006" key="4">
    <source>
        <dbReference type="Google" id="ProtNLM"/>
    </source>
</evidence>
<dbReference type="Pfam" id="PF02493">
    <property type="entry name" value="MORN"/>
    <property type="match status" value="6"/>
</dbReference>
<proteinExistence type="predicted"/>
<reference evidence="2" key="1">
    <citation type="submission" date="2021-01" db="EMBL/GenBank/DDBJ databases">
        <authorList>
            <consortium name="Genoscope - CEA"/>
            <person name="William W."/>
        </authorList>
    </citation>
    <scope>NUCLEOTIDE SEQUENCE</scope>
</reference>
<name>A0A8S1QUI5_9CILI</name>
<comment type="caution">
    <text evidence="2">The sequence shown here is derived from an EMBL/GenBank/DDBJ whole genome shotgun (WGS) entry which is preliminary data.</text>
</comment>
<accession>A0A8S1QUI5</accession>
<dbReference type="InterPro" id="IPR003409">
    <property type="entry name" value="MORN"/>
</dbReference>
<sequence>MQEKQQIDHQSRQVVFKIYEGEQYILNIGNEFKLQVNRRDRIGILQISRITETNLFYERLSDDTMIIIRKQREKDMNLNKEISFRLEKEGTIKGRQWCQIRQYVLRDKLMFENCLYKIKYQEIPTEIKLINMGSCCQSSQVGRDQYIFPDGGVYTGELKDGLPHGVGAISFENGSSFEGHFENGMKNGKGVYRWGDNSYYDGEFQNDAFNGYGEYYWSNGKWYKGQWIQGNMQGEGQFFSDGKTYKGEFENDKRNGKGEQIWANRQKYIGEWRNGKMHGRGQLIEPNGSVIDGQWVKGRKQ</sequence>
<keyword evidence="3" id="KW-1185">Reference proteome</keyword>
<keyword evidence="1" id="KW-0677">Repeat</keyword>
<evidence type="ECO:0000313" key="3">
    <source>
        <dbReference type="Proteomes" id="UP000692954"/>
    </source>
</evidence>
<protein>
    <recommendedName>
        <fullName evidence="4">MORN repeat protein</fullName>
    </recommendedName>
</protein>